<evidence type="ECO:0000313" key="3">
    <source>
        <dbReference type="Proteomes" id="UP000254701"/>
    </source>
</evidence>
<evidence type="ECO:0000313" key="2">
    <source>
        <dbReference type="EMBL" id="SUU89196.1"/>
    </source>
</evidence>
<gene>
    <name evidence="2" type="ORF">NCTC10684_02429</name>
</gene>
<organism evidence="2 3">
    <name type="scientific">Aminobacter aminovorans</name>
    <name type="common">Chelatobacter heintzii</name>
    <dbReference type="NCBI Taxonomy" id="83263"/>
    <lineage>
        <taxon>Bacteria</taxon>
        <taxon>Pseudomonadati</taxon>
        <taxon>Pseudomonadota</taxon>
        <taxon>Alphaproteobacteria</taxon>
        <taxon>Hyphomicrobiales</taxon>
        <taxon>Phyllobacteriaceae</taxon>
        <taxon>Aminobacter</taxon>
    </lineage>
</organism>
<protein>
    <recommendedName>
        <fullName evidence="4">Transposase</fullName>
    </recommendedName>
</protein>
<evidence type="ECO:0000256" key="1">
    <source>
        <dbReference type="SAM" id="MobiDB-lite"/>
    </source>
</evidence>
<feature type="region of interest" description="Disordered" evidence="1">
    <location>
        <begin position="121"/>
        <end position="142"/>
    </location>
</feature>
<reference evidence="2 3" key="1">
    <citation type="submission" date="2018-06" db="EMBL/GenBank/DDBJ databases">
        <authorList>
            <consortium name="Pathogen Informatics"/>
            <person name="Doyle S."/>
        </authorList>
    </citation>
    <scope>NUCLEOTIDE SEQUENCE [LARGE SCALE GENOMIC DNA]</scope>
    <source>
        <strain evidence="2 3">NCTC10684</strain>
    </source>
</reference>
<dbReference type="EMBL" id="UFSM01000001">
    <property type="protein sequence ID" value="SUU89196.1"/>
    <property type="molecule type" value="Genomic_DNA"/>
</dbReference>
<name>A0A380WLT4_AMIAI</name>
<sequence length="195" mass="22166">MPSASSRERQRERKKTDCDECLWNYIRRFVSRVRSPPVPTPWGRSSAVEQKQGFKIRCRHILKTRTRRMPDGTTAPDREIREVRLLTNCMRSLARAGPRGFITLCRRVRNELANAGRTTGIERPRRKTSGGRVFKPPLRSPGRLTPWETKVAQFRPAALVAGRDTASRMPAGLHLALGGSIPPRLSFPDRRKSGK</sequence>
<evidence type="ECO:0008006" key="4">
    <source>
        <dbReference type="Google" id="ProtNLM"/>
    </source>
</evidence>
<dbReference type="Proteomes" id="UP000254701">
    <property type="component" value="Unassembled WGS sequence"/>
</dbReference>
<proteinExistence type="predicted"/>
<accession>A0A380WLT4</accession>
<dbReference type="AlphaFoldDB" id="A0A380WLT4"/>